<evidence type="ECO:0000313" key="2">
    <source>
        <dbReference type="EMBL" id="CAD6009351.1"/>
    </source>
</evidence>
<dbReference type="EMBL" id="LR883000">
    <property type="protein sequence ID" value="CAD6009351.1"/>
    <property type="molecule type" value="Genomic_DNA"/>
</dbReference>
<feature type="region of interest" description="Disordered" evidence="1">
    <location>
        <begin position="176"/>
        <end position="197"/>
    </location>
</feature>
<evidence type="ECO:0000313" key="3">
    <source>
        <dbReference type="EMBL" id="EFH6652018.1"/>
    </source>
</evidence>
<proteinExistence type="predicted"/>
<gene>
    <name evidence="2" type="ORF">ETECE562_02789</name>
    <name evidence="3" type="ORF">GNW61_25355</name>
</gene>
<organism evidence="2">
    <name type="scientific">Escherichia coli</name>
    <dbReference type="NCBI Taxonomy" id="562"/>
    <lineage>
        <taxon>Bacteria</taxon>
        <taxon>Pseudomonadati</taxon>
        <taxon>Pseudomonadota</taxon>
        <taxon>Gammaproteobacteria</taxon>
        <taxon>Enterobacterales</taxon>
        <taxon>Enterobacteriaceae</taxon>
        <taxon>Escherichia</taxon>
    </lineage>
</organism>
<sequence length="197" mass="22814">MQNHPFPWEFFPELTEERLTIIAEELLRIQDITHELLSSPYDDNYTRGGCTFGRQRQALLQMCVRKTYDWLRLLNPGMDLTFSIGNVPIRFFTDDADNPKKRGFFKRNDADRLFESEETTPTMHRFVVEKPEFEGEGGRVIFNGYNVFGEIVSTWTYGADRVVMLNSVDDVPPAPVPIELEPISASKTEKEKKQNSK</sequence>
<dbReference type="AlphaFoldDB" id="A0A7I8ZNX6"/>
<feature type="compositionally biased region" description="Basic and acidic residues" evidence="1">
    <location>
        <begin position="187"/>
        <end position="197"/>
    </location>
</feature>
<accession>A0A7I8ZNX6</accession>
<evidence type="ECO:0000313" key="4">
    <source>
        <dbReference type="Proteomes" id="UP000530628"/>
    </source>
</evidence>
<dbReference type="RefSeq" id="WP_001179381.1">
    <property type="nucleotide sequence ID" value="NZ_BDOV01000052.1"/>
</dbReference>
<protein>
    <submittedName>
        <fullName evidence="2">Uncharacterized protein</fullName>
    </submittedName>
</protein>
<reference evidence="2" key="2">
    <citation type="submission" date="2020-09" db="EMBL/GenBank/DDBJ databases">
        <authorList>
            <person name="Page A."/>
            <person name="Bastkowski S."/>
        </authorList>
    </citation>
    <scope>NUCLEOTIDE SEQUENCE</scope>
    <source>
        <strain evidence="2">L6_E562_ETEC</strain>
    </source>
</reference>
<reference evidence="3 4" key="1">
    <citation type="submission" date="2019-11" db="EMBL/GenBank/DDBJ databases">
        <authorList>
            <consortium name="GenomeTrakr network: Whole genome sequencing for foodborne pathogen traceback"/>
        </authorList>
    </citation>
    <scope>NUCLEOTIDE SEQUENCE [LARGE SCALE GENOMIC DNA]</scope>
    <source>
        <strain evidence="3 4">PSU-2072</strain>
    </source>
</reference>
<evidence type="ECO:0000256" key="1">
    <source>
        <dbReference type="SAM" id="MobiDB-lite"/>
    </source>
</evidence>
<dbReference type="EMBL" id="AASWOY010000118">
    <property type="protein sequence ID" value="EFH6652018.1"/>
    <property type="molecule type" value="Genomic_DNA"/>
</dbReference>
<dbReference type="Proteomes" id="UP000530628">
    <property type="component" value="Unassembled WGS sequence"/>
</dbReference>
<name>A0A7I8ZNX6_ECOLX</name>